<accession>A0A6P8NLX5</accession>
<dbReference type="InterPro" id="IPR003599">
    <property type="entry name" value="Ig_sub"/>
</dbReference>
<dbReference type="CDD" id="cd00096">
    <property type="entry name" value="Ig"/>
    <property type="match status" value="1"/>
</dbReference>
<dbReference type="Proteomes" id="UP000515159">
    <property type="component" value="Chromosome 11"/>
</dbReference>
<evidence type="ECO:0000256" key="4">
    <source>
        <dbReference type="ARBA" id="ARBA00023180"/>
    </source>
</evidence>
<dbReference type="KEGG" id="gsh:117345509"/>
<dbReference type="RefSeq" id="XP_033770155.1">
    <property type="nucleotide sequence ID" value="XM_033914264.1"/>
</dbReference>
<comment type="subcellular location">
    <subcellularLocation>
        <location evidence="1">Membrane</location>
        <topology evidence="1">Single-pass type I membrane protein</topology>
    </subcellularLocation>
</comment>
<dbReference type="Gene3D" id="2.60.40.10">
    <property type="entry name" value="Immunoglobulins"/>
    <property type="match status" value="2"/>
</dbReference>
<feature type="chain" id="PRO_5028086780" evidence="7">
    <location>
        <begin position="17"/>
        <end position="312"/>
    </location>
</feature>
<dbReference type="PROSITE" id="PS50835">
    <property type="entry name" value="IG_LIKE"/>
    <property type="match status" value="2"/>
</dbReference>
<dbReference type="Pfam" id="PF13927">
    <property type="entry name" value="Ig_3"/>
    <property type="match status" value="1"/>
</dbReference>
<keyword evidence="5" id="KW-0393">Immunoglobulin domain</keyword>
<evidence type="ECO:0000256" key="6">
    <source>
        <dbReference type="SAM" id="Phobius"/>
    </source>
</evidence>
<sequence length="312" mass="34869">MLLTLFGLFLLPSVLTGHLTIVVQRTVNPVLEGTDITLECLSDVDEDMSGYVFQKYSKWMQSWVELDQPNAFRCWYYDVNITRDDGRLMLNVKDLHSWHAGPYRCISVNNNSSSISSSNASASESFTIPIYYLRDILLSQMSTWCGTMGNNLVVKEGSDVEIRCSATSSQTPDYEWSKEGEDWIIASDTLKLVKVLKEQSGTYTCQARNPVVFSLVKRKSVQLTVISSETRAVYGSLSLFSMSTPHLVMAIAVPSLALLVVTIIIGIFIKRHRSSQKEKKMTLEEAGQRSPIYRGSLESVPSVVGDTQPLVK</sequence>
<dbReference type="GO" id="GO:0005911">
    <property type="term" value="C:cell-cell junction"/>
    <property type="evidence" value="ECO:0007669"/>
    <property type="project" value="TreeGrafter"/>
</dbReference>
<keyword evidence="4" id="KW-0325">Glycoprotein</keyword>
<protein>
    <submittedName>
        <fullName evidence="10">Hemicentin-2-like</fullName>
    </submittedName>
</protein>
<dbReference type="PANTHER" id="PTHR11640:SF164">
    <property type="entry name" value="MAM DOMAIN-CONTAINING GLYCOSYLPHOSPHATIDYLINOSITOL ANCHOR PROTEIN 1"/>
    <property type="match status" value="1"/>
</dbReference>
<keyword evidence="6" id="KW-1133">Transmembrane helix</keyword>
<dbReference type="SMART" id="SM00408">
    <property type="entry name" value="IGc2"/>
    <property type="match status" value="2"/>
</dbReference>
<evidence type="ECO:0000256" key="2">
    <source>
        <dbReference type="ARBA" id="ARBA00023136"/>
    </source>
</evidence>
<evidence type="ECO:0000313" key="9">
    <source>
        <dbReference type="Proteomes" id="UP000515159"/>
    </source>
</evidence>
<dbReference type="SMART" id="SM00409">
    <property type="entry name" value="IG"/>
    <property type="match status" value="2"/>
</dbReference>
<keyword evidence="3" id="KW-1015">Disulfide bond</keyword>
<dbReference type="GO" id="GO:0050839">
    <property type="term" value="F:cell adhesion molecule binding"/>
    <property type="evidence" value="ECO:0007669"/>
    <property type="project" value="TreeGrafter"/>
</dbReference>
<dbReference type="AlphaFoldDB" id="A0A6P8NLX5"/>
<keyword evidence="7" id="KW-0732">Signal</keyword>
<dbReference type="GeneID" id="117345509"/>
<name>A0A6P8NLX5_GEOSA</name>
<evidence type="ECO:0000256" key="7">
    <source>
        <dbReference type="SAM" id="SignalP"/>
    </source>
</evidence>
<dbReference type="InterPro" id="IPR013783">
    <property type="entry name" value="Ig-like_fold"/>
</dbReference>
<evidence type="ECO:0000259" key="8">
    <source>
        <dbReference type="PROSITE" id="PS50835"/>
    </source>
</evidence>
<feature type="domain" description="Ig-like" evidence="8">
    <location>
        <begin position="129"/>
        <end position="224"/>
    </location>
</feature>
<feature type="transmembrane region" description="Helical" evidence="6">
    <location>
        <begin position="247"/>
        <end position="269"/>
    </location>
</feature>
<dbReference type="InterPro" id="IPR036179">
    <property type="entry name" value="Ig-like_dom_sf"/>
</dbReference>
<keyword evidence="6" id="KW-0812">Transmembrane</keyword>
<feature type="signal peptide" evidence="7">
    <location>
        <begin position="1"/>
        <end position="16"/>
    </location>
</feature>
<dbReference type="SUPFAM" id="SSF48726">
    <property type="entry name" value="Immunoglobulin"/>
    <property type="match status" value="2"/>
</dbReference>
<feature type="domain" description="Ig-like" evidence="8">
    <location>
        <begin position="12"/>
        <end position="121"/>
    </location>
</feature>
<proteinExistence type="predicted"/>
<dbReference type="InterPro" id="IPR051275">
    <property type="entry name" value="Cell_adhesion_signaling"/>
</dbReference>
<dbReference type="InterPro" id="IPR003598">
    <property type="entry name" value="Ig_sub2"/>
</dbReference>
<dbReference type="InterPro" id="IPR007110">
    <property type="entry name" value="Ig-like_dom"/>
</dbReference>
<keyword evidence="2 6" id="KW-0472">Membrane</keyword>
<evidence type="ECO:0000256" key="5">
    <source>
        <dbReference type="ARBA" id="ARBA00023319"/>
    </source>
</evidence>
<organism evidence="9 10">
    <name type="scientific">Geotrypetes seraphini</name>
    <name type="common">Gaboon caecilian</name>
    <name type="synonym">Caecilia seraphini</name>
    <dbReference type="NCBI Taxonomy" id="260995"/>
    <lineage>
        <taxon>Eukaryota</taxon>
        <taxon>Metazoa</taxon>
        <taxon>Chordata</taxon>
        <taxon>Craniata</taxon>
        <taxon>Vertebrata</taxon>
        <taxon>Euteleostomi</taxon>
        <taxon>Amphibia</taxon>
        <taxon>Gymnophiona</taxon>
        <taxon>Geotrypetes</taxon>
    </lineage>
</organism>
<evidence type="ECO:0000313" key="10">
    <source>
        <dbReference type="RefSeq" id="XP_033770155.1"/>
    </source>
</evidence>
<evidence type="ECO:0000256" key="3">
    <source>
        <dbReference type="ARBA" id="ARBA00023157"/>
    </source>
</evidence>
<reference evidence="10" key="1">
    <citation type="submission" date="2025-08" db="UniProtKB">
        <authorList>
            <consortium name="RefSeq"/>
        </authorList>
    </citation>
    <scope>IDENTIFICATION</scope>
</reference>
<gene>
    <name evidence="10" type="primary">LOC117345509</name>
</gene>
<evidence type="ECO:0000256" key="1">
    <source>
        <dbReference type="ARBA" id="ARBA00004479"/>
    </source>
</evidence>
<dbReference type="GO" id="GO:0098609">
    <property type="term" value="P:cell-cell adhesion"/>
    <property type="evidence" value="ECO:0007669"/>
    <property type="project" value="TreeGrafter"/>
</dbReference>
<dbReference type="OrthoDB" id="10012075at2759"/>
<dbReference type="InParanoid" id="A0A6P8NLX5"/>
<keyword evidence="9" id="KW-1185">Reference proteome</keyword>
<dbReference type="GO" id="GO:0005886">
    <property type="term" value="C:plasma membrane"/>
    <property type="evidence" value="ECO:0007669"/>
    <property type="project" value="TreeGrafter"/>
</dbReference>
<dbReference type="PANTHER" id="PTHR11640">
    <property type="entry name" value="NEPHRIN"/>
    <property type="match status" value="1"/>
</dbReference>